<gene>
    <name evidence="3" type="ORF">TARUN_8538</name>
</gene>
<proteinExistence type="predicted"/>
<name>A0A395ND28_TRIAR</name>
<protein>
    <submittedName>
        <fullName evidence="3">Nadp-dependent oxidoreductase domain</fullName>
    </submittedName>
</protein>
<dbReference type="STRING" id="490622.A0A395ND28"/>
<organism evidence="3 4">
    <name type="scientific">Trichoderma arundinaceum</name>
    <dbReference type="NCBI Taxonomy" id="490622"/>
    <lineage>
        <taxon>Eukaryota</taxon>
        <taxon>Fungi</taxon>
        <taxon>Dikarya</taxon>
        <taxon>Ascomycota</taxon>
        <taxon>Pezizomycotina</taxon>
        <taxon>Sordariomycetes</taxon>
        <taxon>Hypocreomycetidae</taxon>
        <taxon>Hypocreales</taxon>
        <taxon>Hypocreaceae</taxon>
        <taxon>Trichoderma</taxon>
    </lineage>
</organism>
<dbReference type="InterPro" id="IPR036812">
    <property type="entry name" value="NAD(P)_OxRdtase_dom_sf"/>
</dbReference>
<dbReference type="OrthoDB" id="5357513at2759"/>
<dbReference type="Proteomes" id="UP000266272">
    <property type="component" value="Unassembled WGS sequence"/>
</dbReference>
<feature type="domain" description="NADP-dependent oxidoreductase" evidence="2">
    <location>
        <begin position="36"/>
        <end position="218"/>
    </location>
</feature>
<reference evidence="3 4" key="1">
    <citation type="journal article" date="2018" name="PLoS Pathog.">
        <title>Evolution of structural diversity of trichothecenes, a family of toxins produced by plant pathogenic and entomopathogenic fungi.</title>
        <authorList>
            <person name="Proctor R.H."/>
            <person name="McCormick S.P."/>
            <person name="Kim H.S."/>
            <person name="Cardoza R.E."/>
            <person name="Stanley A.M."/>
            <person name="Lindo L."/>
            <person name="Kelly A."/>
            <person name="Brown D.W."/>
            <person name="Lee T."/>
            <person name="Vaughan M.M."/>
            <person name="Alexander N.J."/>
            <person name="Busman M."/>
            <person name="Gutierrez S."/>
        </authorList>
    </citation>
    <scope>NUCLEOTIDE SEQUENCE [LARGE SCALE GENOMIC DNA]</scope>
    <source>
        <strain evidence="3 4">IBT 40837</strain>
    </source>
</reference>
<dbReference type="GO" id="GO:0016491">
    <property type="term" value="F:oxidoreductase activity"/>
    <property type="evidence" value="ECO:0007669"/>
    <property type="project" value="UniProtKB-KW"/>
</dbReference>
<dbReference type="InterPro" id="IPR020471">
    <property type="entry name" value="AKR"/>
</dbReference>
<dbReference type="AlphaFoldDB" id="A0A395ND28"/>
<comment type="caution">
    <text evidence="3">The sequence shown here is derived from an EMBL/GenBank/DDBJ whole genome shotgun (WGS) entry which is preliminary data.</text>
</comment>
<evidence type="ECO:0000313" key="4">
    <source>
        <dbReference type="Proteomes" id="UP000266272"/>
    </source>
</evidence>
<accession>A0A395ND28</accession>
<keyword evidence="1" id="KW-0560">Oxidoreductase</keyword>
<dbReference type="Pfam" id="PF00248">
    <property type="entry name" value="Aldo_ket_red"/>
    <property type="match status" value="1"/>
</dbReference>
<dbReference type="PANTHER" id="PTHR11732">
    <property type="entry name" value="ALDO/KETO REDUCTASE"/>
    <property type="match status" value="1"/>
</dbReference>
<evidence type="ECO:0000313" key="3">
    <source>
        <dbReference type="EMBL" id="RFU73717.1"/>
    </source>
</evidence>
<dbReference type="InterPro" id="IPR023210">
    <property type="entry name" value="NADP_OxRdtase_dom"/>
</dbReference>
<keyword evidence="4" id="KW-1185">Reference proteome</keyword>
<dbReference type="CDD" id="cd19071">
    <property type="entry name" value="AKR_AKR1-5-like"/>
    <property type="match status" value="1"/>
</dbReference>
<sequence length="309" mass="34021">MARPSIGAQASRLARDLPLGISTVSARIPKLVYGTAWKKEQTADLVYLALKTGFRAIDTAAQPKHYDERGVSVAVKRAIGEGIIKREDVFIQTKFTSPSGQNHITPYDLNAPLADKVHQSVQSSLANFAIDGQEAYLDSLVLHSPMDTIQETITVWKTLETYTPHKIRNIGISNTTLPVLQTLFDDMIKPAVVQNRFHNRTGYETDLRAFCREQKIVFQSFWTITANRHLLQCSPVREVAQKAGVGAVVAYYSMVLGLEGTTILDGTTSQEHMKEDLEGIEAVGIWAEGEGASEWASALGSFKKLIGDS</sequence>
<evidence type="ECO:0000259" key="2">
    <source>
        <dbReference type="Pfam" id="PF00248"/>
    </source>
</evidence>
<evidence type="ECO:0000256" key="1">
    <source>
        <dbReference type="ARBA" id="ARBA00023002"/>
    </source>
</evidence>
<dbReference type="EMBL" id="PXOA01000614">
    <property type="protein sequence ID" value="RFU73717.1"/>
    <property type="molecule type" value="Genomic_DNA"/>
</dbReference>
<dbReference type="Gene3D" id="3.20.20.100">
    <property type="entry name" value="NADP-dependent oxidoreductase domain"/>
    <property type="match status" value="1"/>
</dbReference>
<dbReference type="SUPFAM" id="SSF51430">
    <property type="entry name" value="NAD(P)-linked oxidoreductase"/>
    <property type="match status" value="1"/>
</dbReference>